<dbReference type="KEGG" id="proo:MJB10_12425"/>
<evidence type="ECO:0000256" key="1">
    <source>
        <dbReference type="SAM" id="MobiDB-lite"/>
    </source>
</evidence>
<accession>A0AA96LVI9</accession>
<feature type="region of interest" description="Disordered" evidence="1">
    <location>
        <begin position="1"/>
        <end position="43"/>
    </location>
</feature>
<feature type="compositionally biased region" description="Polar residues" evidence="1">
    <location>
        <begin position="18"/>
        <end position="27"/>
    </location>
</feature>
<dbReference type="RefSeq" id="WP_314805268.1">
    <property type="nucleotide sequence ID" value="NZ_CP130319.1"/>
</dbReference>
<feature type="compositionally biased region" description="Basic and acidic residues" evidence="1">
    <location>
        <begin position="1"/>
        <end position="15"/>
    </location>
</feature>
<protein>
    <submittedName>
        <fullName evidence="2">Uncharacterized protein</fullName>
    </submittedName>
</protein>
<name>A0AA96LVI9_9BACL</name>
<gene>
    <name evidence="2" type="ORF">MJB10_12425</name>
</gene>
<dbReference type="AlphaFoldDB" id="A0AA96LVI9"/>
<dbReference type="EMBL" id="CP130319">
    <property type="protein sequence ID" value="WNR46854.1"/>
    <property type="molecule type" value="Genomic_DNA"/>
</dbReference>
<evidence type="ECO:0000313" key="3">
    <source>
        <dbReference type="Proteomes" id="UP001304650"/>
    </source>
</evidence>
<sequence>MGAASDRGDLLRDDSTILPVTSTTPGSSCRGDLLPGYSANVSR</sequence>
<dbReference type="Proteomes" id="UP001304650">
    <property type="component" value="Chromosome"/>
</dbReference>
<evidence type="ECO:0000313" key="2">
    <source>
        <dbReference type="EMBL" id="WNR46854.1"/>
    </source>
</evidence>
<proteinExistence type="predicted"/>
<keyword evidence="3" id="KW-1185">Reference proteome</keyword>
<organism evidence="2 3">
    <name type="scientific">Paenibacillus roseopurpureus</name>
    <dbReference type="NCBI Taxonomy" id="2918901"/>
    <lineage>
        <taxon>Bacteria</taxon>
        <taxon>Bacillati</taxon>
        <taxon>Bacillota</taxon>
        <taxon>Bacilli</taxon>
        <taxon>Bacillales</taxon>
        <taxon>Paenibacillaceae</taxon>
        <taxon>Paenibacillus</taxon>
    </lineage>
</organism>
<reference evidence="2" key="1">
    <citation type="submission" date="2022-02" db="EMBL/GenBank/DDBJ databases">
        <title>Paenibacillus sp. MBLB1832 Whole Genome Shotgun Sequencing.</title>
        <authorList>
            <person name="Hwang C.Y."/>
            <person name="Cho E.-S."/>
            <person name="Seo M.-J."/>
        </authorList>
    </citation>
    <scope>NUCLEOTIDE SEQUENCE</scope>
    <source>
        <strain evidence="2">MBLB1832</strain>
    </source>
</reference>